<gene>
    <name evidence="11" type="ORF">SAMN04488503_2723</name>
</gene>
<keyword evidence="3 11" id="KW-0808">Transferase</keyword>
<evidence type="ECO:0000259" key="10">
    <source>
        <dbReference type="Pfam" id="PF00535"/>
    </source>
</evidence>
<dbReference type="GO" id="GO:0016757">
    <property type="term" value="F:glycosyltransferase activity"/>
    <property type="evidence" value="ECO:0007669"/>
    <property type="project" value="UniProtKB-KW"/>
</dbReference>
<feature type="region of interest" description="Disordered" evidence="8">
    <location>
        <begin position="331"/>
        <end position="353"/>
    </location>
</feature>
<dbReference type="GO" id="GO:0005886">
    <property type="term" value="C:plasma membrane"/>
    <property type="evidence" value="ECO:0007669"/>
    <property type="project" value="TreeGrafter"/>
</dbReference>
<accession>A0A239BS24</accession>
<evidence type="ECO:0000256" key="2">
    <source>
        <dbReference type="ARBA" id="ARBA00022676"/>
    </source>
</evidence>
<organism evidence="11 12">
    <name type="scientific">Humidesulfovibrio mexicanus</name>
    <dbReference type="NCBI Taxonomy" id="147047"/>
    <lineage>
        <taxon>Bacteria</taxon>
        <taxon>Pseudomonadati</taxon>
        <taxon>Thermodesulfobacteriota</taxon>
        <taxon>Desulfovibrionia</taxon>
        <taxon>Desulfovibrionales</taxon>
        <taxon>Desulfovibrionaceae</taxon>
        <taxon>Humidesulfovibrio</taxon>
    </lineage>
</organism>
<dbReference type="RefSeq" id="WP_235641598.1">
    <property type="nucleotide sequence ID" value="NZ_FZOC01000006.1"/>
</dbReference>
<dbReference type="Pfam" id="PF00535">
    <property type="entry name" value="Glycos_transf_2"/>
    <property type="match status" value="1"/>
</dbReference>
<evidence type="ECO:0000256" key="4">
    <source>
        <dbReference type="ARBA" id="ARBA00022692"/>
    </source>
</evidence>
<dbReference type="EMBL" id="FZOC01000006">
    <property type="protein sequence ID" value="SNS09854.1"/>
    <property type="molecule type" value="Genomic_DNA"/>
</dbReference>
<feature type="compositionally biased region" description="Gly residues" evidence="8">
    <location>
        <begin position="343"/>
        <end position="353"/>
    </location>
</feature>
<keyword evidence="2" id="KW-0328">Glycosyltransferase</keyword>
<keyword evidence="6 9" id="KW-1133">Transmembrane helix</keyword>
<dbReference type="CDD" id="cd04187">
    <property type="entry name" value="DPM1_like_bac"/>
    <property type="match status" value="1"/>
</dbReference>
<dbReference type="InterPro" id="IPR050256">
    <property type="entry name" value="Glycosyltransferase_2"/>
</dbReference>
<name>A0A239BS24_9BACT</name>
<feature type="transmembrane region" description="Helical" evidence="9">
    <location>
        <begin position="287"/>
        <end position="306"/>
    </location>
</feature>
<feature type="domain" description="Glycosyltransferase 2-like" evidence="10">
    <location>
        <begin position="18"/>
        <end position="152"/>
    </location>
</feature>
<dbReference type="InterPro" id="IPR001173">
    <property type="entry name" value="Glyco_trans_2-like"/>
</dbReference>
<evidence type="ECO:0000313" key="12">
    <source>
        <dbReference type="Proteomes" id="UP000198324"/>
    </source>
</evidence>
<sequence>MHPTQASSAQGDFPVEVSIVTPMHNEELCVREFHRRMSAVLRGMGVSHEIILVNDGSTDKTPEIIRELSAADPNLVGVFLARNRGQCTAIYAGIQHSCGRYVVIMDGDLQHPPEEVPKLIETIRQGFDLVKGMRQRRQESLLLRRIPSRVANYLMRATSKCDIHDMGGLSVIKGEVARGLKLREGQHRLIPALVYGQGGAVCEVPTSAPPRFAGKSHYGIGRSVDVLFDIVLLWFQNSYKQRPVYLFGRISLWLFLVASLIMCWLLYGKLFLGEHMGTRPPFLGAVLLYLSSLGFMSTGLILELLVNTHDAVSRATPYKVREIVTSRGRTACPAADEADAGDGAEGGGQPPRQ</sequence>
<dbReference type="GO" id="GO:0009103">
    <property type="term" value="P:lipopolysaccharide biosynthetic process"/>
    <property type="evidence" value="ECO:0007669"/>
    <property type="project" value="UniProtKB-KW"/>
</dbReference>
<dbReference type="PANTHER" id="PTHR48090">
    <property type="entry name" value="UNDECAPRENYL-PHOSPHATE 4-DEOXY-4-FORMAMIDO-L-ARABINOSE TRANSFERASE-RELATED"/>
    <property type="match status" value="1"/>
</dbReference>
<dbReference type="AlphaFoldDB" id="A0A239BS24"/>
<dbReference type="PANTHER" id="PTHR48090:SF3">
    <property type="entry name" value="UNDECAPRENYL-PHOSPHATE 4-DEOXY-4-FORMAMIDO-L-ARABINOSE TRANSFERASE"/>
    <property type="match status" value="1"/>
</dbReference>
<evidence type="ECO:0000256" key="8">
    <source>
        <dbReference type="SAM" id="MobiDB-lite"/>
    </source>
</evidence>
<keyword evidence="12" id="KW-1185">Reference proteome</keyword>
<dbReference type="Gene3D" id="3.90.550.10">
    <property type="entry name" value="Spore Coat Polysaccharide Biosynthesis Protein SpsA, Chain A"/>
    <property type="match status" value="1"/>
</dbReference>
<feature type="transmembrane region" description="Helical" evidence="9">
    <location>
        <begin position="246"/>
        <end position="267"/>
    </location>
</feature>
<evidence type="ECO:0000256" key="1">
    <source>
        <dbReference type="ARBA" id="ARBA00022475"/>
    </source>
</evidence>
<evidence type="ECO:0000256" key="7">
    <source>
        <dbReference type="ARBA" id="ARBA00023136"/>
    </source>
</evidence>
<evidence type="ECO:0000256" key="9">
    <source>
        <dbReference type="SAM" id="Phobius"/>
    </source>
</evidence>
<reference evidence="11 12" key="1">
    <citation type="submission" date="2017-06" db="EMBL/GenBank/DDBJ databases">
        <authorList>
            <person name="Kim H.J."/>
            <person name="Triplett B.A."/>
        </authorList>
    </citation>
    <scope>NUCLEOTIDE SEQUENCE [LARGE SCALE GENOMIC DNA]</scope>
    <source>
        <strain evidence="11 12">DSM 13116</strain>
    </source>
</reference>
<dbReference type="Proteomes" id="UP000198324">
    <property type="component" value="Unassembled WGS sequence"/>
</dbReference>
<evidence type="ECO:0000256" key="6">
    <source>
        <dbReference type="ARBA" id="ARBA00022989"/>
    </source>
</evidence>
<keyword evidence="7 9" id="KW-0472">Membrane</keyword>
<dbReference type="InterPro" id="IPR029044">
    <property type="entry name" value="Nucleotide-diphossugar_trans"/>
</dbReference>
<dbReference type="SUPFAM" id="SSF53448">
    <property type="entry name" value="Nucleotide-diphospho-sugar transferases"/>
    <property type="match status" value="1"/>
</dbReference>
<evidence type="ECO:0000256" key="3">
    <source>
        <dbReference type="ARBA" id="ARBA00022679"/>
    </source>
</evidence>
<keyword evidence="5" id="KW-0448">Lipopolysaccharide biosynthesis</keyword>
<keyword evidence="1" id="KW-1003">Cell membrane</keyword>
<proteinExistence type="predicted"/>
<keyword evidence="4 9" id="KW-0812">Transmembrane</keyword>
<evidence type="ECO:0000313" key="11">
    <source>
        <dbReference type="EMBL" id="SNS09854.1"/>
    </source>
</evidence>
<evidence type="ECO:0000256" key="5">
    <source>
        <dbReference type="ARBA" id="ARBA00022985"/>
    </source>
</evidence>
<protein>
    <submittedName>
        <fullName evidence="11">Glycosyltransferase involved in cell wall bisynthesis</fullName>
    </submittedName>
</protein>